<keyword evidence="1" id="KW-0472">Membrane</keyword>
<reference evidence="2" key="1">
    <citation type="submission" date="2022-03" db="EMBL/GenBank/DDBJ databases">
        <title>Complete genome sequence of Caldinitratiruptor microaerophilus.</title>
        <authorList>
            <person name="Mukaiyama R."/>
            <person name="Nishiyama T."/>
            <person name="Ueda K."/>
        </authorList>
    </citation>
    <scope>NUCLEOTIDE SEQUENCE</scope>
    <source>
        <strain evidence="2">JCM 16183</strain>
    </source>
</reference>
<accession>A0AA35G5Q2</accession>
<organism evidence="2 3">
    <name type="scientific">Caldinitratiruptor microaerophilus</name>
    <dbReference type="NCBI Taxonomy" id="671077"/>
    <lineage>
        <taxon>Bacteria</taxon>
        <taxon>Bacillati</taxon>
        <taxon>Bacillota</taxon>
        <taxon>Clostridia</taxon>
        <taxon>Eubacteriales</taxon>
        <taxon>Symbiobacteriaceae</taxon>
        <taxon>Caldinitratiruptor</taxon>
    </lineage>
</organism>
<evidence type="ECO:0008006" key="4">
    <source>
        <dbReference type="Google" id="ProtNLM"/>
    </source>
</evidence>
<keyword evidence="3" id="KW-1185">Reference proteome</keyword>
<evidence type="ECO:0000313" key="3">
    <source>
        <dbReference type="Proteomes" id="UP001163687"/>
    </source>
</evidence>
<dbReference type="EMBL" id="AP025628">
    <property type="protein sequence ID" value="BDG59881.1"/>
    <property type="molecule type" value="Genomic_DNA"/>
</dbReference>
<protein>
    <recommendedName>
        <fullName evidence="4">DUF2273 domain-containing protein</fullName>
    </recommendedName>
</protein>
<feature type="transmembrane region" description="Helical" evidence="1">
    <location>
        <begin position="21"/>
        <end position="54"/>
    </location>
</feature>
<name>A0AA35G5Q2_9FIRM</name>
<keyword evidence="1" id="KW-0812">Transmembrane</keyword>
<proteinExistence type="predicted"/>
<dbReference type="Pfam" id="PF10031">
    <property type="entry name" value="DUF2273"/>
    <property type="match status" value="1"/>
</dbReference>
<evidence type="ECO:0000313" key="2">
    <source>
        <dbReference type="EMBL" id="BDG59881.1"/>
    </source>
</evidence>
<dbReference type="InterPro" id="IPR018730">
    <property type="entry name" value="DUF2273"/>
</dbReference>
<dbReference type="KEGG" id="cmic:caldi_09710"/>
<gene>
    <name evidence="2" type="ORF">caldi_09710</name>
</gene>
<sequence length="82" mass="9232">MRAVWEAWVRELLTRHRYKTLGALSGLVFALLVVWLGLLWALFIVLCTGTGYWVGKRLDEAPESVAEFLERFLPGSGGPRQG</sequence>
<dbReference type="Proteomes" id="UP001163687">
    <property type="component" value="Chromosome"/>
</dbReference>
<evidence type="ECO:0000256" key="1">
    <source>
        <dbReference type="SAM" id="Phobius"/>
    </source>
</evidence>
<keyword evidence="1" id="KW-1133">Transmembrane helix</keyword>
<dbReference type="AlphaFoldDB" id="A0AA35G5Q2"/>